<comment type="similarity">
    <text evidence="1 3">Belongs to the plant LTP family.</text>
</comment>
<dbReference type="PRINTS" id="PR00382">
    <property type="entry name" value="LIPIDTRNSFER"/>
</dbReference>
<keyword evidence="7" id="KW-1185">Reference proteome</keyword>
<dbReference type="SMART" id="SM00499">
    <property type="entry name" value="AAI"/>
    <property type="match status" value="1"/>
</dbReference>
<dbReference type="STRING" id="3821.A0A151RPP8"/>
<name>A0A151RPP8_CAJCA</name>
<proteinExistence type="inferred from homology"/>
<evidence type="ECO:0000256" key="4">
    <source>
        <dbReference type="SAM" id="SignalP"/>
    </source>
</evidence>
<dbReference type="InterPro" id="IPR000528">
    <property type="entry name" value="Plant_nsLTP"/>
</dbReference>
<evidence type="ECO:0000256" key="2">
    <source>
        <dbReference type="ARBA" id="ARBA00023157"/>
    </source>
</evidence>
<reference evidence="6" key="1">
    <citation type="journal article" date="2012" name="Nat. Biotechnol.">
        <title>Draft genome sequence of pigeonpea (Cajanus cajan), an orphan legume crop of resource-poor farmers.</title>
        <authorList>
            <person name="Varshney R.K."/>
            <person name="Chen W."/>
            <person name="Li Y."/>
            <person name="Bharti A.K."/>
            <person name="Saxena R.K."/>
            <person name="Schlueter J.A."/>
            <person name="Donoghue M.T."/>
            <person name="Azam S."/>
            <person name="Fan G."/>
            <person name="Whaley A.M."/>
            <person name="Farmer A.D."/>
            <person name="Sheridan J."/>
            <person name="Iwata A."/>
            <person name="Tuteja R."/>
            <person name="Penmetsa R.V."/>
            <person name="Wu W."/>
            <person name="Upadhyaya H.D."/>
            <person name="Yang S.P."/>
            <person name="Shah T."/>
            <person name="Saxena K.B."/>
            <person name="Michael T."/>
            <person name="McCombie W.R."/>
            <person name="Yang B."/>
            <person name="Zhang G."/>
            <person name="Yang H."/>
            <person name="Wang J."/>
            <person name="Spillane C."/>
            <person name="Cook D.R."/>
            <person name="May G.D."/>
            <person name="Xu X."/>
            <person name="Jackson S.A."/>
        </authorList>
    </citation>
    <scope>NUCLEOTIDE SEQUENCE [LARGE SCALE GENOMIC DNA]</scope>
</reference>
<dbReference type="InterPro" id="IPR016140">
    <property type="entry name" value="Bifunc_inhib/LTP/seed_store"/>
</dbReference>
<dbReference type="Gramene" id="C.cajan_32035.t">
    <property type="protein sequence ID" value="C.cajan_32035.t.cds1"/>
    <property type="gene ID" value="C.cajan_32035"/>
</dbReference>
<dbReference type="PANTHER" id="PTHR33076">
    <property type="entry name" value="NON-SPECIFIC LIPID-TRANSFER PROTEIN 2-RELATED"/>
    <property type="match status" value="1"/>
</dbReference>
<dbReference type="SUPFAM" id="SSF47699">
    <property type="entry name" value="Bifunctional inhibitor/lipid-transfer protein/seed storage 2S albumin"/>
    <property type="match status" value="1"/>
</dbReference>
<comment type="function">
    <text evidence="3">Plant non-specific lipid-transfer proteins transfer phospholipids as well as galactolipids across membranes. May play a role in wax or cutin deposition in the cell walls of expanding epidermal cells and certain secretory tissues.</text>
</comment>
<gene>
    <name evidence="6" type="ORF">KK1_033984</name>
</gene>
<dbReference type="AlphaFoldDB" id="A0A151RPP8"/>
<evidence type="ECO:0000313" key="7">
    <source>
        <dbReference type="Proteomes" id="UP000075243"/>
    </source>
</evidence>
<dbReference type="CDD" id="cd01960">
    <property type="entry name" value="nsLTP1"/>
    <property type="match status" value="1"/>
</dbReference>
<dbReference type="OMA" id="CPFKVYP"/>
<evidence type="ECO:0000256" key="1">
    <source>
        <dbReference type="ARBA" id="ARBA00009748"/>
    </source>
</evidence>
<evidence type="ECO:0000259" key="5">
    <source>
        <dbReference type="SMART" id="SM00499"/>
    </source>
</evidence>
<keyword evidence="3" id="KW-0813">Transport</keyword>
<keyword evidence="4" id="KW-0732">Signal</keyword>
<sequence length="115" mass="12547">MAVSRVELVGLVMACMLMTYSYSESTLTCDQVTIWLSPCIPYAVMGGNVSALCCQGVYDINKAYKNGDDRRAACQCIKDKAAYIPGINYNRVNKVASKCGTKCPYKVYPTTNCSA</sequence>
<feature type="signal peptide" evidence="4">
    <location>
        <begin position="1"/>
        <end position="23"/>
    </location>
</feature>
<accession>A0A151RPP8</accession>
<evidence type="ECO:0000313" key="6">
    <source>
        <dbReference type="EMBL" id="KYP44526.1"/>
    </source>
</evidence>
<protein>
    <recommendedName>
        <fullName evidence="3">Non-specific lipid-transfer protein</fullName>
    </recommendedName>
</protein>
<dbReference type="Pfam" id="PF00234">
    <property type="entry name" value="Tryp_alpha_amyl"/>
    <property type="match status" value="1"/>
</dbReference>
<dbReference type="Gene3D" id="1.10.110.10">
    <property type="entry name" value="Plant lipid-transfer and hydrophobic proteins"/>
    <property type="match status" value="1"/>
</dbReference>
<organism evidence="6 7">
    <name type="scientific">Cajanus cajan</name>
    <name type="common">Pigeon pea</name>
    <name type="synonym">Cajanus indicus</name>
    <dbReference type="NCBI Taxonomy" id="3821"/>
    <lineage>
        <taxon>Eukaryota</taxon>
        <taxon>Viridiplantae</taxon>
        <taxon>Streptophyta</taxon>
        <taxon>Embryophyta</taxon>
        <taxon>Tracheophyta</taxon>
        <taxon>Spermatophyta</taxon>
        <taxon>Magnoliopsida</taxon>
        <taxon>eudicotyledons</taxon>
        <taxon>Gunneridae</taxon>
        <taxon>Pentapetalae</taxon>
        <taxon>rosids</taxon>
        <taxon>fabids</taxon>
        <taxon>Fabales</taxon>
        <taxon>Fabaceae</taxon>
        <taxon>Papilionoideae</taxon>
        <taxon>50 kb inversion clade</taxon>
        <taxon>NPAAA clade</taxon>
        <taxon>indigoferoid/millettioid clade</taxon>
        <taxon>Phaseoleae</taxon>
        <taxon>Cajanus</taxon>
    </lineage>
</organism>
<dbReference type="GO" id="GO:0006869">
    <property type="term" value="P:lipid transport"/>
    <property type="evidence" value="ECO:0007669"/>
    <property type="project" value="InterPro"/>
</dbReference>
<evidence type="ECO:0000256" key="3">
    <source>
        <dbReference type="RuleBase" id="RU000628"/>
    </source>
</evidence>
<dbReference type="GO" id="GO:0008289">
    <property type="term" value="F:lipid binding"/>
    <property type="evidence" value="ECO:0007669"/>
    <property type="project" value="UniProtKB-KW"/>
</dbReference>
<feature type="domain" description="Bifunctional inhibitor/plant lipid transfer protein/seed storage helical" evidence="5">
    <location>
        <begin position="29"/>
        <end position="113"/>
    </location>
</feature>
<keyword evidence="3" id="KW-0446">Lipid-binding</keyword>
<dbReference type="InterPro" id="IPR036312">
    <property type="entry name" value="Bifun_inhib/LTP/seed_sf"/>
</dbReference>
<feature type="chain" id="PRO_5007588033" description="Non-specific lipid-transfer protein" evidence="4">
    <location>
        <begin position="24"/>
        <end position="115"/>
    </location>
</feature>
<dbReference type="Proteomes" id="UP000075243">
    <property type="component" value="Unassembled WGS sequence"/>
</dbReference>
<keyword evidence="2" id="KW-1015">Disulfide bond</keyword>
<dbReference type="EMBL" id="KQ483623">
    <property type="protein sequence ID" value="KYP44526.1"/>
    <property type="molecule type" value="Genomic_DNA"/>
</dbReference>